<proteinExistence type="predicted"/>
<reference evidence="1 2" key="1">
    <citation type="submission" date="2022-03" db="EMBL/GenBank/DDBJ databases">
        <authorList>
            <person name="Nunn A."/>
            <person name="Chopra R."/>
            <person name="Nunn A."/>
            <person name="Contreras Garrido A."/>
        </authorList>
    </citation>
    <scope>NUCLEOTIDE SEQUENCE [LARGE SCALE GENOMIC DNA]</scope>
</reference>
<accession>A0AAU9SWW7</accession>
<name>A0AAU9SWW7_THLAR</name>
<sequence length="74" mass="8580">MNNSATTNEEGAMKKEGDYHTVKVSDLFSWPGTTNHEEILRRDEERVKHLQSMFAEEQTRLRESKDVTDVAVKK</sequence>
<dbReference type="AlphaFoldDB" id="A0AAU9SWW7"/>
<organism evidence="1 2">
    <name type="scientific">Thlaspi arvense</name>
    <name type="common">Field penny-cress</name>
    <dbReference type="NCBI Taxonomy" id="13288"/>
    <lineage>
        <taxon>Eukaryota</taxon>
        <taxon>Viridiplantae</taxon>
        <taxon>Streptophyta</taxon>
        <taxon>Embryophyta</taxon>
        <taxon>Tracheophyta</taxon>
        <taxon>Spermatophyta</taxon>
        <taxon>Magnoliopsida</taxon>
        <taxon>eudicotyledons</taxon>
        <taxon>Gunneridae</taxon>
        <taxon>Pentapetalae</taxon>
        <taxon>rosids</taxon>
        <taxon>malvids</taxon>
        <taxon>Brassicales</taxon>
        <taxon>Brassicaceae</taxon>
        <taxon>Thlaspideae</taxon>
        <taxon>Thlaspi</taxon>
    </lineage>
</organism>
<gene>
    <name evidence="1" type="ORF">TAV2_LOCUS18474</name>
</gene>
<evidence type="ECO:0000313" key="1">
    <source>
        <dbReference type="EMBL" id="CAH2073171.1"/>
    </source>
</evidence>
<keyword evidence="2" id="KW-1185">Reference proteome</keyword>
<evidence type="ECO:0000313" key="2">
    <source>
        <dbReference type="Proteomes" id="UP000836841"/>
    </source>
</evidence>
<dbReference type="Proteomes" id="UP000836841">
    <property type="component" value="Chromosome 6"/>
</dbReference>
<protein>
    <submittedName>
        <fullName evidence="1">Uncharacterized protein</fullName>
    </submittedName>
</protein>
<dbReference type="EMBL" id="OU466862">
    <property type="protein sequence ID" value="CAH2073171.1"/>
    <property type="molecule type" value="Genomic_DNA"/>
</dbReference>